<dbReference type="GO" id="GO:0016020">
    <property type="term" value="C:membrane"/>
    <property type="evidence" value="ECO:0007669"/>
    <property type="project" value="TreeGrafter"/>
</dbReference>
<dbReference type="Gene3D" id="1.20.58.80">
    <property type="entry name" value="Phosphotransferase system, lactose/cellobiose-type IIA subunit"/>
    <property type="match status" value="1"/>
</dbReference>
<name>A0AAN6GWE5_9BASI</name>
<feature type="compositionally biased region" description="Basic and acidic residues" evidence="1">
    <location>
        <begin position="225"/>
        <end position="234"/>
    </location>
</feature>
<dbReference type="GO" id="GO:0005768">
    <property type="term" value="C:endosome"/>
    <property type="evidence" value="ECO:0007669"/>
    <property type="project" value="TreeGrafter"/>
</dbReference>
<dbReference type="PANTHER" id="PTHR12947">
    <property type="entry name" value="AMSH-LIKE PROTEASE"/>
    <property type="match status" value="1"/>
</dbReference>
<feature type="compositionally biased region" description="Pro residues" evidence="1">
    <location>
        <begin position="384"/>
        <end position="399"/>
    </location>
</feature>
<evidence type="ECO:0000313" key="3">
    <source>
        <dbReference type="Proteomes" id="UP001176517"/>
    </source>
</evidence>
<dbReference type="Proteomes" id="UP001176517">
    <property type="component" value="Unassembled WGS sequence"/>
</dbReference>
<reference evidence="2" key="1">
    <citation type="journal article" date="2023" name="PhytoFront">
        <title>Draft Genome Resources of Seven Strains of Tilletia horrida, Causal Agent of Kernel Smut of Rice.</title>
        <authorList>
            <person name="Khanal S."/>
            <person name="Antony Babu S."/>
            <person name="Zhou X.G."/>
        </authorList>
    </citation>
    <scope>NUCLEOTIDE SEQUENCE</scope>
    <source>
        <strain evidence="2">TX6</strain>
    </source>
</reference>
<comment type="caution">
    <text evidence="2">The sequence shown here is derived from an EMBL/GenBank/DDBJ whole genome shotgun (WGS) entry which is preliminary data.</text>
</comment>
<dbReference type="PANTHER" id="PTHR12947:SF13">
    <property type="entry name" value="FI19924P1"/>
    <property type="match status" value="1"/>
</dbReference>
<feature type="compositionally biased region" description="Pro residues" evidence="1">
    <location>
        <begin position="448"/>
        <end position="464"/>
    </location>
</feature>
<gene>
    <name evidence="2" type="ORF">OC846_002759</name>
</gene>
<dbReference type="GO" id="GO:0070536">
    <property type="term" value="P:protein K63-linked deubiquitination"/>
    <property type="evidence" value="ECO:0007669"/>
    <property type="project" value="TreeGrafter"/>
</dbReference>
<feature type="compositionally biased region" description="Polar residues" evidence="1">
    <location>
        <begin position="266"/>
        <end position="275"/>
    </location>
</feature>
<evidence type="ECO:0000313" key="2">
    <source>
        <dbReference type="EMBL" id="KAK0552808.1"/>
    </source>
</evidence>
<dbReference type="PROSITE" id="PS50330">
    <property type="entry name" value="UIM"/>
    <property type="match status" value="1"/>
</dbReference>
<protein>
    <recommendedName>
        <fullName evidence="4">USP8 dimerisation domain-containing protein</fullName>
    </recommendedName>
</protein>
<proteinExistence type="predicted"/>
<feature type="compositionally biased region" description="Low complexity" evidence="1">
    <location>
        <begin position="310"/>
        <end position="323"/>
    </location>
</feature>
<dbReference type="AlphaFoldDB" id="A0AAN6GWE5"/>
<dbReference type="EMBL" id="JAPDMZ010000058">
    <property type="protein sequence ID" value="KAK0552808.1"/>
    <property type="molecule type" value="Genomic_DNA"/>
</dbReference>
<sequence length="757" mass="80332">MGKKGGPEAGAAPEADAAQQHSSGRFHLPIPSVFRPRSSANSKQKEQVQRTRPATIEELANAAAVAEVVFNPAIPIRRFIAGAAGLVTQADTYLDAKPSPDYQQAFICLVKAARLLIDLLPNQHPGWKSDLDAAGRTKVKEDGQAVLDKISKCKPVLIDAFDRWKAQHPDVDIKTIPTALTLPAQHQQLRPPSPSPAQPDLPETKPASEASNRQPTPSSSSSALRSDRSSESFDVRSILGYGPSAATGQPLTSSSSPATSSRTGTVTPKTPSSIPYNAAASSRIEPWSAPPADSAYNNTLPVRFSYPILRRSSTQRTNASSSSKRQGTMDSTTTTSSSVMTPDQSGQGFAPRTALGESYYMTIGPSISSSAFPWSEPQVRPAQVQPPPALPPLVPPHPLPVASASRSSTPTPTTPDSVRSSGVLGPRLPVLPGQGPPPRPIKSNVQPAPLPPPFNPYAPPPPLSSVPIAASTTSSGLSAIEADGGGSRLEQHVTQLFTLSRQAQPPAIPSAELATNPQPLQHAPVPLPTVPEVVKPKPPALPQRSATAEEEMQLAWALEASRKDMEERERKAAAGAGIGYAAAPAAQTTTAPALEQHVDDIGVAAFTEGGSPLRTVILPTRVLSLFLALARENTENNVETCALLMGKLKPAPTNPKELAFHITHLTVPKQSGSSDRCETHDEEAIWAFQEEHDLVTFPSANSRDPHGVQTIMHCRAPGLFHPHVSEDGDDIPALYTDALHGHVRLDAEARLMVVDLR</sequence>
<dbReference type="InterPro" id="IPR003903">
    <property type="entry name" value="UIM_dom"/>
</dbReference>
<feature type="region of interest" description="Disordered" evidence="1">
    <location>
        <begin position="378"/>
        <end position="470"/>
    </location>
</feature>
<feature type="compositionally biased region" description="Low complexity" evidence="1">
    <location>
        <begin position="252"/>
        <end position="265"/>
    </location>
</feature>
<accession>A0AAN6GWE5</accession>
<evidence type="ECO:0008006" key="4">
    <source>
        <dbReference type="Google" id="ProtNLM"/>
    </source>
</evidence>
<feature type="region of interest" description="Disordered" evidence="1">
    <location>
        <begin position="186"/>
        <end position="276"/>
    </location>
</feature>
<dbReference type="Gene3D" id="3.40.140.10">
    <property type="entry name" value="Cytidine Deaminase, domain 2"/>
    <property type="match status" value="1"/>
</dbReference>
<feature type="compositionally biased region" description="Low complexity" evidence="1">
    <location>
        <begin position="400"/>
        <end position="433"/>
    </location>
</feature>
<feature type="region of interest" description="Disordered" evidence="1">
    <location>
        <begin position="1"/>
        <end position="52"/>
    </location>
</feature>
<keyword evidence="3" id="KW-1185">Reference proteome</keyword>
<feature type="region of interest" description="Disordered" evidence="1">
    <location>
        <begin position="308"/>
        <end position="351"/>
    </location>
</feature>
<feature type="compositionally biased region" description="Low complexity" evidence="1">
    <location>
        <begin position="9"/>
        <end position="18"/>
    </location>
</feature>
<evidence type="ECO:0000256" key="1">
    <source>
        <dbReference type="SAM" id="MobiDB-lite"/>
    </source>
</evidence>
<dbReference type="GO" id="GO:0061578">
    <property type="term" value="F:K63-linked deubiquitinase activity"/>
    <property type="evidence" value="ECO:0007669"/>
    <property type="project" value="TreeGrafter"/>
</dbReference>
<organism evidence="2 3">
    <name type="scientific">Tilletia horrida</name>
    <dbReference type="NCBI Taxonomy" id="155126"/>
    <lineage>
        <taxon>Eukaryota</taxon>
        <taxon>Fungi</taxon>
        <taxon>Dikarya</taxon>
        <taxon>Basidiomycota</taxon>
        <taxon>Ustilaginomycotina</taxon>
        <taxon>Exobasidiomycetes</taxon>
        <taxon>Tilletiales</taxon>
        <taxon>Tilletiaceae</taxon>
        <taxon>Tilletia</taxon>
    </lineage>
</organism>